<keyword evidence="3" id="KW-1185">Reference proteome</keyword>
<organism evidence="2 3">
    <name type="scientific">Ceratopteris richardii</name>
    <name type="common">Triangle waterfern</name>
    <dbReference type="NCBI Taxonomy" id="49495"/>
    <lineage>
        <taxon>Eukaryota</taxon>
        <taxon>Viridiplantae</taxon>
        <taxon>Streptophyta</taxon>
        <taxon>Embryophyta</taxon>
        <taxon>Tracheophyta</taxon>
        <taxon>Polypodiopsida</taxon>
        <taxon>Polypodiidae</taxon>
        <taxon>Polypodiales</taxon>
        <taxon>Pteridineae</taxon>
        <taxon>Pteridaceae</taxon>
        <taxon>Parkerioideae</taxon>
        <taxon>Ceratopteris</taxon>
    </lineage>
</organism>
<reference evidence="2" key="1">
    <citation type="submission" date="2021-08" db="EMBL/GenBank/DDBJ databases">
        <title>WGS assembly of Ceratopteris richardii.</title>
        <authorList>
            <person name="Marchant D.B."/>
            <person name="Chen G."/>
            <person name="Jenkins J."/>
            <person name="Shu S."/>
            <person name="Leebens-Mack J."/>
            <person name="Grimwood J."/>
            <person name="Schmutz J."/>
            <person name="Soltis P."/>
            <person name="Soltis D."/>
            <person name="Chen Z.-H."/>
        </authorList>
    </citation>
    <scope>NUCLEOTIDE SEQUENCE</scope>
    <source>
        <strain evidence="2">Whitten #5841</strain>
        <tissue evidence="2">Leaf</tissue>
    </source>
</reference>
<dbReference type="SUPFAM" id="SSF46938">
    <property type="entry name" value="CRAL/TRIO N-terminal domain"/>
    <property type="match status" value="1"/>
</dbReference>
<dbReference type="InterPro" id="IPR036865">
    <property type="entry name" value="CRAL-TRIO_dom_sf"/>
</dbReference>
<accession>A0A8T2Q7K6</accession>
<dbReference type="Pfam" id="PF00650">
    <property type="entry name" value="CRAL_TRIO"/>
    <property type="match status" value="1"/>
</dbReference>
<protein>
    <recommendedName>
        <fullName evidence="1">CRAL-TRIO domain-containing protein</fullName>
    </recommendedName>
</protein>
<sequence length="328" mass="37498">MVYATPEAIRELTVAVDQATEGNKLLVEAYKNMHGGHPVEVASRFLKARENDVSRALQMILDSLQWRIIDDIDNVLSRPIEPKDTYDAIRESIPIGMTGFCRKGRPVFVIGVGSNGLDKFPPHMYVQSHIQINEYRDKVILPNSSRRMGYFVGTCLKIFDMTNLRISTLSDIKILSLIATIDDLNYPEKTDTYYIANAPYIFQACWRVVRPLLHERTKRKVHVLSGCGREELLKVMDENVLPDFCRSDIKLEDRKTESCFSPSHPFHEEMWNYMKQEASKLKCVASSTKKTSHTAVPLPREEEFRSSQSTCHHFADNVVREVTCSSHG</sequence>
<dbReference type="OrthoDB" id="1434354at2759"/>
<evidence type="ECO:0000313" key="2">
    <source>
        <dbReference type="EMBL" id="KAH7279709.1"/>
    </source>
</evidence>
<name>A0A8T2Q7K6_CERRI</name>
<comment type="caution">
    <text evidence="2">The sequence shown here is derived from an EMBL/GenBank/DDBJ whole genome shotgun (WGS) entry which is preliminary data.</text>
</comment>
<dbReference type="Gene3D" id="3.40.525.10">
    <property type="entry name" value="CRAL-TRIO lipid binding domain"/>
    <property type="match status" value="1"/>
</dbReference>
<dbReference type="AlphaFoldDB" id="A0A8T2Q7K6"/>
<dbReference type="InterPro" id="IPR036273">
    <property type="entry name" value="CRAL/TRIO_N_dom_sf"/>
</dbReference>
<dbReference type="PANTHER" id="PTHR46226:SF6">
    <property type="entry name" value="SEC14P-LIKE PHOSPHATIDYLINOSITOL TRANSFER FAMILY PROTEIN"/>
    <property type="match status" value="1"/>
</dbReference>
<dbReference type="EMBL" id="CM035442">
    <property type="protein sequence ID" value="KAH7279709.1"/>
    <property type="molecule type" value="Genomic_DNA"/>
</dbReference>
<dbReference type="OMA" id="KMHISHY"/>
<dbReference type="CDD" id="cd00170">
    <property type="entry name" value="SEC14"/>
    <property type="match status" value="1"/>
</dbReference>
<evidence type="ECO:0000259" key="1">
    <source>
        <dbReference type="PROSITE" id="PS50191"/>
    </source>
</evidence>
<dbReference type="Gene3D" id="1.10.8.20">
    <property type="entry name" value="N-terminal domain of phosphatidylinositol transfer protein sec14p"/>
    <property type="match status" value="1"/>
</dbReference>
<dbReference type="SUPFAM" id="SSF52087">
    <property type="entry name" value="CRAL/TRIO domain"/>
    <property type="match status" value="1"/>
</dbReference>
<dbReference type="Proteomes" id="UP000825935">
    <property type="component" value="Chromosome 37"/>
</dbReference>
<dbReference type="InterPro" id="IPR001251">
    <property type="entry name" value="CRAL-TRIO_dom"/>
</dbReference>
<dbReference type="PROSITE" id="PS50191">
    <property type="entry name" value="CRAL_TRIO"/>
    <property type="match status" value="1"/>
</dbReference>
<feature type="domain" description="CRAL-TRIO" evidence="1">
    <location>
        <begin position="85"/>
        <end position="253"/>
    </location>
</feature>
<evidence type="ECO:0000313" key="3">
    <source>
        <dbReference type="Proteomes" id="UP000825935"/>
    </source>
</evidence>
<proteinExistence type="predicted"/>
<dbReference type="SMART" id="SM00516">
    <property type="entry name" value="SEC14"/>
    <property type="match status" value="1"/>
</dbReference>
<dbReference type="PANTHER" id="PTHR46226">
    <property type="entry name" value="CRAL-TRIO DOMAIN-CONTAINING PROTEIN"/>
    <property type="match status" value="1"/>
</dbReference>
<gene>
    <name evidence="2" type="ORF">KP509_37G032700</name>
</gene>